<dbReference type="Proteomes" id="UP001586593">
    <property type="component" value="Unassembled WGS sequence"/>
</dbReference>
<gene>
    <name evidence="3" type="ORF">VTK73DRAFT_5646</name>
</gene>
<dbReference type="PROSITE" id="PS50053">
    <property type="entry name" value="UBIQUITIN_2"/>
    <property type="match status" value="1"/>
</dbReference>
<feature type="compositionally biased region" description="Basic and acidic residues" evidence="1">
    <location>
        <begin position="114"/>
        <end position="123"/>
    </location>
</feature>
<feature type="compositionally biased region" description="Basic and acidic residues" evidence="1">
    <location>
        <begin position="160"/>
        <end position="175"/>
    </location>
</feature>
<sequence>MTDEAAAGPSGGAPSPSQPKKKKLPFKRTVPRRQPPTPSSSERERGREHHAVAIADDDDDDDLGMFRRSNEVFPLALQEQERRMRRLQRRRSSAAAETGSEGEEHSAKRRKSRAPSEGDRDGSLHSPGGRRSRRDSATSVSTDEFVQAKSLSPVPGVGKIKYEGKGKGKEPERYSRSRSRSSSKAAAKPPKSPIVLLDDEDDVTVSTTTRPVARDSRSASRPRSAVAIISSSPAPVGEDELLFSNEPKAAWSPPRRDTSPGLEDPAVDTPEDEYVMYVLEAKEREARARAAAARASASAPESGDVQSSGSAGEKQHQQSERQQQEDSGGASADRAREPTIKVLVTSPLPDTRQIVARIRFTQPLSVVRTAWIEHQGANPAVKGYEAGKQIILTWRGKRIYNTVTCAGLGLELDARGKLRPADSYGQDNDAGYHRGGLHLEAWTEETYAEYVKEKERERLRLLGQLPDDEEEQGAPAATQDSVATDGKEGGERLLRVTLKAKDYEPLKTKVHAWTTAGMMLTVFRTMRNVPSDRHAALYFDGQRLDEAATAEDIELEDMDNLDVHIK</sequence>
<dbReference type="InterPro" id="IPR000626">
    <property type="entry name" value="Ubiquitin-like_dom"/>
</dbReference>
<proteinExistence type="predicted"/>
<feature type="domain" description="Ubiquitin-like" evidence="2">
    <location>
        <begin position="494"/>
        <end position="566"/>
    </location>
</feature>
<dbReference type="InterPro" id="IPR022617">
    <property type="entry name" value="Rad60/SUMO-like_dom"/>
</dbReference>
<dbReference type="InterPro" id="IPR029071">
    <property type="entry name" value="Ubiquitin-like_domsf"/>
</dbReference>
<accession>A0ABR3WMG9</accession>
<keyword evidence="4" id="KW-1185">Reference proteome</keyword>
<protein>
    <recommendedName>
        <fullName evidence="2">Ubiquitin-like domain-containing protein</fullName>
    </recommendedName>
</protein>
<evidence type="ECO:0000259" key="2">
    <source>
        <dbReference type="PROSITE" id="PS50053"/>
    </source>
</evidence>
<reference evidence="3 4" key="1">
    <citation type="journal article" date="2024" name="Commun. Biol.">
        <title>Comparative genomic analysis of thermophilic fungi reveals convergent evolutionary adaptations and gene losses.</title>
        <authorList>
            <person name="Steindorff A.S."/>
            <person name="Aguilar-Pontes M.V."/>
            <person name="Robinson A.J."/>
            <person name="Andreopoulos B."/>
            <person name="LaButti K."/>
            <person name="Kuo A."/>
            <person name="Mondo S."/>
            <person name="Riley R."/>
            <person name="Otillar R."/>
            <person name="Haridas S."/>
            <person name="Lipzen A."/>
            <person name="Grimwood J."/>
            <person name="Schmutz J."/>
            <person name="Clum A."/>
            <person name="Reid I.D."/>
            <person name="Moisan M.C."/>
            <person name="Butler G."/>
            <person name="Nguyen T.T.M."/>
            <person name="Dewar K."/>
            <person name="Conant G."/>
            <person name="Drula E."/>
            <person name="Henrissat B."/>
            <person name="Hansel C."/>
            <person name="Singer S."/>
            <person name="Hutchinson M.I."/>
            <person name="de Vries R.P."/>
            <person name="Natvig D.O."/>
            <person name="Powell A.J."/>
            <person name="Tsang A."/>
            <person name="Grigoriev I.V."/>
        </authorList>
    </citation>
    <scope>NUCLEOTIDE SEQUENCE [LARGE SCALE GENOMIC DNA]</scope>
    <source>
        <strain evidence="3 4">ATCC 24622</strain>
    </source>
</reference>
<evidence type="ECO:0000313" key="4">
    <source>
        <dbReference type="Proteomes" id="UP001586593"/>
    </source>
</evidence>
<dbReference type="EMBL" id="JAZHXJ010000315">
    <property type="protein sequence ID" value="KAL1864793.1"/>
    <property type="molecule type" value="Genomic_DNA"/>
</dbReference>
<feature type="compositionally biased region" description="Basic residues" evidence="1">
    <location>
        <begin position="19"/>
        <end position="31"/>
    </location>
</feature>
<dbReference type="SUPFAM" id="SSF54236">
    <property type="entry name" value="Ubiquitin-like"/>
    <property type="match status" value="1"/>
</dbReference>
<comment type="caution">
    <text evidence="3">The sequence shown here is derived from an EMBL/GenBank/DDBJ whole genome shotgun (WGS) entry which is preliminary data.</text>
</comment>
<name>A0ABR3WMG9_9PEZI</name>
<organism evidence="3 4">
    <name type="scientific">Phialemonium thermophilum</name>
    <dbReference type="NCBI Taxonomy" id="223376"/>
    <lineage>
        <taxon>Eukaryota</taxon>
        <taxon>Fungi</taxon>
        <taxon>Dikarya</taxon>
        <taxon>Ascomycota</taxon>
        <taxon>Pezizomycotina</taxon>
        <taxon>Sordariomycetes</taxon>
        <taxon>Sordariomycetidae</taxon>
        <taxon>Cephalothecales</taxon>
        <taxon>Cephalothecaceae</taxon>
        <taxon>Phialemonium</taxon>
    </lineage>
</organism>
<feature type="compositionally biased region" description="Low complexity" evidence="1">
    <location>
        <begin position="1"/>
        <end position="15"/>
    </location>
</feature>
<evidence type="ECO:0000256" key="1">
    <source>
        <dbReference type="SAM" id="MobiDB-lite"/>
    </source>
</evidence>
<feature type="region of interest" description="Disordered" evidence="1">
    <location>
        <begin position="464"/>
        <end position="488"/>
    </location>
</feature>
<dbReference type="Gene3D" id="3.10.20.90">
    <property type="entry name" value="Phosphatidylinositol 3-kinase Catalytic Subunit, Chain A, domain 1"/>
    <property type="match status" value="2"/>
</dbReference>
<feature type="compositionally biased region" description="Low complexity" evidence="1">
    <location>
        <begin position="219"/>
        <end position="236"/>
    </location>
</feature>
<evidence type="ECO:0000313" key="3">
    <source>
        <dbReference type="EMBL" id="KAL1864793.1"/>
    </source>
</evidence>
<feature type="compositionally biased region" description="Basic residues" evidence="1">
    <location>
        <begin position="83"/>
        <end position="92"/>
    </location>
</feature>
<feature type="compositionally biased region" description="Basic and acidic residues" evidence="1">
    <location>
        <begin position="313"/>
        <end position="324"/>
    </location>
</feature>
<feature type="region of interest" description="Disordered" evidence="1">
    <location>
        <begin position="290"/>
        <end position="341"/>
    </location>
</feature>
<feature type="compositionally biased region" description="Basic and acidic residues" evidence="1">
    <location>
        <begin position="41"/>
        <end position="51"/>
    </location>
</feature>
<dbReference type="Pfam" id="PF11976">
    <property type="entry name" value="Rad60-SLD"/>
    <property type="match status" value="1"/>
</dbReference>
<dbReference type="CDD" id="cd01763">
    <property type="entry name" value="Ubl_SUMO_like"/>
    <property type="match status" value="1"/>
</dbReference>
<feature type="region of interest" description="Disordered" evidence="1">
    <location>
        <begin position="1"/>
        <end position="272"/>
    </location>
</feature>
<feature type="compositionally biased region" description="Low complexity" evidence="1">
    <location>
        <begin position="290"/>
        <end position="302"/>
    </location>
</feature>
<feature type="compositionally biased region" description="Low complexity" evidence="1">
    <location>
        <begin position="182"/>
        <end position="196"/>
    </location>
</feature>